<dbReference type="EMBL" id="CP141614">
    <property type="protein sequence ID" value="WRP14952.1"/>
    <property type="molecule type" value="Genomic_DNA"/>
</dbReference>
<gene>
    <name evidence="5 7" type="primary">folE</name>
    <name evidence="7" type="ORF">VLY81_01905</name>
</gene>
<keyword evidence="5" id="KW-0547">Nucleotide-binding</keyword>
<dbReference type="InterPro" id="IPR020602">
    <property type="entry name" value="GTP_CycHdrlase_I_dom"/>
</dbReference>
<dbReference type="Gene3D" id="3.30.1130.10">
    <property type="match status" value="1"/>
</dbReference>
<comment type="similarity">
    <text evidence="5">Belongs to the GTP cyclohydrolase I family.</text>
</comment>
<dbReference type="SUPFAM" id="SSF55620">
    <property type="entry name" value="Tetrahydrobiopterin biosynthesis enzymes-like"/>
    <property type="match status" value="1"/>
</dbReference>
<dbReference type="InterPro" id="IPR001474">
    <property type="entry name" value="GTP_CycHdrlase_I"/>
</dbReference>
<name>A0ABZ1BQ83_9FIRM</name>
<protein>
    <recommendedName>
        <fullName evidence="5">GTP cyclohydrolase 1</fullName>
        <ecNumber evidence="5">3.5.4.16</ecNumber>
    </recommendedName>
    <alternativeName>
        <fullName evidence="5">GTP cyclohydrolase I</fullName>
        <shortName evidence="5">GTP-CH-I</shortName>
    </alternativeName>
</protein>
<dbReference type="NCBIfam" id="NF006825">
    <property type="entry name" value="PRK09347.1-2"/>
    <property type="match status" value="1"/>
</dbReference>
<evidence type="ECO:0000256" key="5">
    <source>
        <dbReference type="HAMAP-Rule" id="MF_00223"/>
    </source>
</evidence>
<dbReference type="RefSeq" id="WP_324669341.1">
    <property type="nucleotide sequence ID" value="NZ_CP141614.1"/>
</dbReference>
<evidence type="ECO:0000259" key="6">
    <source>
        <dbReference type="Pfam" id="PF01227"/>
    </source>
</evidence>
<proteinExistence type="inferred from homology"/>
<comment type="catalytic activity">
    <reaction evidence="1 5">
        <text>GTP + H2O = 7,8-dihydroneopterin 3'-triphosphate + formate + H(+)</text>
        <dbReference type="Rhea" id="RHEA:17473"/>
        <dbReference type="ChEBI" id="CHEBI:15377"/>
        <dbReference type="ChEBI" id="CHEBI:15378"/>
        <dbReference type="ChEBI" id="CHEBI:15740"/>
        <dbReference type="ChEBI" id="CHEBI:37565"/>
        <dbReference type="ChEBI" id="CHEBI:58462"/>
        <dbReference type="EC" id="3.5.4.16"/>
    </reaction>
</comment>
<feature type="binding site" evidence="5">
    <location>
        <position position="156"/>
    </location>
    <ligand>
        <name>Zn(2+)</name>
        <dbReference type="ChEBI" id="CHEBI:29105"/>
    </ligand>
</feature>
<dbReference type="PANTHER" id="PTHR11109:SF7">
    <property type="entry name" value="GTP CYCLOHYDROLASE 1"/>
    <property type="match status" value="1"/>
</dbReference>
<dbReference type="Gene3D" id="1.10.286.10">
    <property type="match status" value="1"/>
</dbReference>
<evidence type="ECO:0000256" key="3">
    <source>
        <dbReference type="ARBA" id="ARBA00022563"/>
    </source>
</evidence>
<keyword evidence="5" id="KW-0862">Zinc</keyword>
<feature type="binding site" evidence="5">
    <location>
        <position position="87"/>
    </location>
    <ligand>
        <name>Zn(2+)</name>
        <dbReference type="ChEBI" id="CHEBI:29105"/>
    </ligand>
</feature>
<dbReference type="EC" id="3.5.4.16" evidence="5"/>
<evidence type="ECO:0000256" key="1">
    <source>
        <dbReference type="ARBA" id="ARBA00001052"/>
    </source>
</evidence>
<organism evidence="7 8">
    <name type="scientific">Geochorda subterranea</name>
    <dbReference type="NCBI Taxonomy" id="3109564"/>
    <lineage>
        <taxon>Bacteria</taxon>
        <taxon>Bacillati</taxon>
        <taxon>Bacillota</taxon>
        <taxon>Limnochordia</taxon>
        <taxon>Limnochordales</taxon>
        <taxon>Geochordaceae</taxon>
        <taxon>Geochorda</taxon>
    </lineage>
</organism>
<evidence type="ECO:0000256" key="2">
    <source>
        <dbReference type="ARBA" id="ARBA00005080"/>
    </source>
</evidence>
<dbReference type="Proteomes" id="UP001333102">
    <property type="component" value="Chromosome"/>
</dbReference>
<feature type="binding site" evidence="5">
    <location>
        <position position="84"/>
    </location>
    <ligand>
        <name>Zn(2+)</name>
        <dbReference type="ChEBI" id="CHEBI:29105"/>
    </ligand>
</feature>
<dbReference type="NCBIfam" id="NF006826">
    <property type="entry name" value="PRK09347.1-3"/>
    <property type="match status" value="1"/>
</dbReference>
<dbReference type="PROSITE" id="PS00859">
    <property type="entry name" value="GTP_CYCLOHYDROL_1_1"/>
    <property type="match status" value="1"/>
</dbReference>
<dbReference type="HAMAP" id="MF_00223">
    <property type="entry name" value="FolE"/>
    <property type="match status" value="1"/>
</dbReference>
<sequence length="200" mass="22385">MDEAPDVDPQRLERIRRAVREILEAVGEDPDRPGLRETPDRAARMLVEIFAGVHEEPADELTLTYEEGAEDLVVVRDIPLHSMCEHHLLPFMGRVHIAYLPAGGRLTGLSKLARLVQGYARRPQVQERLTNQIADAVEARLRPRGVAVVIEAEHLCMIMRGARAEGSRAVTMAVRGLYERDPAERTAVLALLGHREPRRG</sequence>
<keyword evidence="5" id="KW-0342">GTP-binding</keyword>
<comment type="subunit">
    <text evidence="5">Homopolymer.</text>
</comment>
<keyword evidence="3 5" id="KW-0554">One-carbon metabolism</keyword>
<dbReference type="InterPro" id="IPR043133">
    <property type="entry name" value="GTP-CH-I_C/QueF"/>
</dbReference>
<dbReference type="InterPro" id="IPR018234">
    <property type="entry name" value="GTP_CycHdrlase_I_CS"/>
</dbReference>
<evidence type="ECO:0000313" key="8">
    <source>
        <dbReference type="Proteomes" id="UP001333102"/>
    </source>
</evidence>
<dbReference type="PANTHER" id="PTHR11109">
    <property type="entry name" value="GTP CYCLOHYDROLASE I"/>
    <property type="match status" value="1"/>
</dbReference>
<feature type="domain" description="GTP cyclohydrolase I" evidence="6">
    <location>
        <begin position="15"/>
        <end position="191"/>
    </location>
</feature>
<dbReference type="NCBIfam" id="TIGR00063">
    <property type="entry name" value="folE"/>
    <property type="match status" value="1"/>
</dbReference>
<comment type="pathway">
    <text evidence="2 5">Cofactor biosynthesis; 7,8-dihydroneopterin triphosphate biosynthesis; 7,8-dihydroneopterin triphosphate from GTP: step 1/1.</text>
</comment>
<keyword evidence="5" id="KW-0479">Metal-binding</keyword>
<reference evidence="8" key="1">
    <citation type="submission" date="2023-12" db="EMBL/GenBank/DDBJ databases">
        <title>Novel isolates from deep terrestrial aquifers shed light on the physiology and ecology of the class Limnochordia.</title>
        <authorList>
            <person name="Karnachuk O.V."/>
            <person name="Lukina A.P."/>
            <person name="Avakyan M.R."/>
            <person name="Kadnikov V."/>
            <person name="Begmatov S."/>
            <person name="Beletsky A.V."/>
            <person name="Mardanov A.V."/>
            <person name="Ravin N.V."/>
        </authorList>
    </citation>
    <scope>NUCLEOTIDE SEQUENCE [LARGE SCALE GENOMIC DNA]</scope>
    <source>
        <strain evidence="8">LN</strain>
    </source>
</reference>
<dbReference type="PROSITE" id="PS00860">
    <property type="entry name" value="GTP_CYCLOHYDROL_1_2"/>
    <property type="match status" value="1"/>
</dbReference>
<keyword evidence="8" id="KW-1185">Reference proteome</keyword>
<evidence type="ECO:0000256" key="4">
    <source>
        <dbReference type="ARBA" id="ARBA00022801"/>
    </source>
</evidence>
<dbReference type="InterPro" id="IPR043134">
    <property type="entry name" value="GTP-CH-I_N"/>
</dbReference>
<dbReference type="Pfam" id="PF01227">
    <property type="entry name" value="GTP_cyclohydroI"/>
    <property type="match status" value="1"/>
</dbReference>
<accession>A0ABZ1BQ83</accession>
<dbReference type="GO" id="GO:0003934">
    <property type="term" value="F:GTP cyclohydrolase I activity"/>
    <property type="evidence" value="ECO:0007669"/>
    <property type="project" value="UniProtKB-EC"/>
</dbReference>
<keyword evidence="4 5" id="KW-0378">Hydrolase</keyword>
<evidence type="ECO:0000313" key="7">
    <source>
        <dbReference type="EMBL" id="WRP14952.1"/>
    </source>
</evidence>